<organism evidence="5 6">
    <name type="scientific">Mycolicibacterium vulneris</name>
    <dbReference type="NCBI Taxonomy" id="547163"/>
    <lineage>
        <taxon>Bacteria</taxon>
        <taxon>Bacillati</taxon>
        <taxon>Actinomycetota</taxon>
        <taxon>Actinomycetes</taxon>
        <taxon>Mycobacteriales</taxon>
        <taxon>Mycobacteriaceae</taxon>
        <taxon>Mycolicibacterium</taxon>
    </lineage>
</organism>
<name>A0A1X2L9N2_9MYCO</name>
<feature type="domain" description="Tyr recombinase" evidence="4">
    <location>
        <begin position="165"/>
        <end position="349"/>
    </location>
</feature>
<dbReference type="Gene3D" id="1.10.150.130">
    <property type="match status" value="1"/>
</dbReference>
<sequence length="367" mass="40231">MATIESYETISGTTRYAVRFRQPNGKQTTKRGFTRKRDAQTFANDVEVKKLSGTYVAPSMGRVTVGSLAPAWLARKKKSSAPSHYRTLETAWRVHVESTWGNVPLADVDLIGVEDWITDLSDKSPTVVLRAYGVLSGILTDAVKGRRLQANPAKGVDNLPKKLGKRRVYLSADDVALLADKAGEHRALVLVLAYCGLRWGEAIGLRVRDVQFLRRRISVSSNAVQIGVRHEVGPTKGREARSVPVPQFVLNELSVACAGKGLNDLVFSTPDGRYLPRPKSSNGWFTRAVRAAGVQSVTPHDLRHTCASLAVSAGVNVLALARMLGHKDPSVTLRVYADLFDTDLDAVAATLHSRYAREVTRRNTYSE</sequence>
<dbReference type="InterPro" id="IPR013762">
    <property type="entry name" value="Integrase-like_cat_sf"/>
</dbReference>
<proteinExistence type="inferred from homology"/>
<evidence type="ECO:0000256" key="3">
    <source>
        <dbReference type="ARBA" id="ARBA00023172"/>
    </source>
</evidence>
<dbReference type="InterPro" id="IPR010998">
    <property type="entry name" value="Integrase_recombinase_N"/>
</dbReference>
<dbReference type="RefSeq" id="WP_085289096.1">
    <property type="nucleotide sequence ID" value="NZ_NCXM01000005.1"/>
</dbReference>
<evidence type="ECO:0000259" key="4">
    <source>
        <dbReference type="PROSITE" id="PS51898"/>
    </source>
</evidence>
<dbReference type="GO" id="GO:0003677">
    <property type="term" value="F:DNA binding"/>
    <property type="evidence" value="ECO:0007669"/>
    <property type="project" value="UniProtKB-KW"/>
</dbReference>
<dbReference type="InterPro" id="IPR011010">
    <property type="entry name" value="DNA_brk_join_enz"/>
</dbReference>
<dbReference type="AlphaFoldDB" id="A0A1X2L9N2"/>
<dbReference type="Gene3D" id="1.10.443.10">
    <property type="entry name" value="Intergrase catalytic core"/>
    <property type="match status" value="1"/>
</dbReference>
<dbReference type="PANTHER" id="PTHR30349">
    <property type="entry name" value="PHAGE INTEGRASE-RELATED"/>
    <property type="match status" value="1"/>
</dbReference>
<dbReference type="InterPro" id="IPR050090">
    <property type="entry name" value="Tyrosine_recombinase_XerCD"/>
</dbReference>
<dbReference type="PROSITE" id="PS51898">
    <property type="entry name" value="TYR_RECOMBINASE"/>
    <property type="match status" value="1"/>
</dbReference>
<dbReference type="GO" id="GO:0015074">
    <property type="term" value="P:DNA integration"/>
    <property type="evidence" value="ECO:0007669"/>
    <property type="project" value="InterPro"/>
</dbReference>
<dbReference type="CDD" id="cd01189">
    <property type="entry name" value="INT_ICEBs1_C_like"/>
    <property type="match status" value="1"/>
</dbReference>
<accession>A0A1X2L9N2</accession>
<protein>
    <submittedName>
        <fullName evidence="5">Site-specific integrase</fullName>
    </submittedName>
</protein>
<evidence type="ECO:0000313" key="5">
    <source>
        <dbReference type="EMBL" id="OSC30692.1"/>
    </source>
</evidence>
<evidence type="ECO:0000256" key="1">
    <source>
        <dbReference type="ARBA" id="ARBA00008857"/>
    </source>
</evidence>
<keyword evidence="2" id="KW-0238">DNA-binding</keyword>
<gene>
    <name evidence="5" type="ORF">B8W69_06555</name>
</gene>
<dbReference type="Pfam" id="PF00589">
    <property type="entry name" value="Phage_integrase"/>
    <property type="match status" value="1"/>
</dbReference>
<keyword evidence="6" id="KW-1185">Reference proteome</keyword>
<comment type="caution">
    <text evidence="5">The sequence shown here is derived from an EMBL/GenBank/DDBJ whole genome shotgun (WGS) entry which is preliminary data.</text>
</comment>
<evidence type="ECO:0000256" key="2">
    <source>
        <dbReference type="ARBA" id="ARBA00023125"/>
    </source>
</evidence>
<dbReference type="PANTHER" id="PTHR30349:SF64">
    <property type="entry name" value="PROPHAGE INTEGRASE INTD-RELATED"/>
    <property type="match status" value="1"/>
</dbReference>
<comment type="similarity">
    <text evidence="1">Belongs to the 'phage' integrase family.</text>
</comment>
<dbReference type="SUPFAM" id="SSF56349">
    <property type="entry name" value="DNA breaking-rejoining enzymes"/>
    <property type="match status" value="1"/>
</dbReference>
<dbReference type="EMBL" id="NCXM01000005">
    <property type="protein sequence ID" value="OSC30692.1"/>
    <property type="molecule type" value="Genomic_DNA"/>
</dbReference>
<dbReference type="GO" id="GO:0006310">
    <property type="term" value="P:DNA recombination"/>
    <property type="evidence" value="ECO:0007669"/>
    <property type="project" value="UniProtKB-KW"/>
</dbReference>
<dbReference type="InterPro" id="IPR002104">
    <property type="entry name" value="Integrase_catalytic"/>
</dbReference>
<dbReference type="OrthoDB" id="1822491at2"/>
<evidence type="ECO:0000313" key="6">
    <source>
        <dbReference type="Proteomes" id="UP000242320"/>
    </source>
</evidence>
<dbReference type="Proteomes" id="UP000242320">
    <property type="component" value="Unassembled WGS sequence"/>
</dbReference>
<keyword evidence="3" id="KW-0233">DNA recombination</keyword>
<reference evidence="5 6" key="1">
    <citation type="submission" date="2017-04" db="EMBL/GenBank/DDBJ databases">
        <title>The new phylogeny of genus Mycobacterium.</title>
        <authorList>
            <person name="Tortoli E."/>
            <person name="Trovato A."/>
            <person name="Cirillo D.M."/>
        </authorList>
    </citation>
    <scope>NUCLEOTIDE SEQUENCE [LARGE SCALE GENOMIC DNA]</scope>
    <source>
        <strain evidence="5 6">DSM 45247</strain>
    </source>
</reference>